<dbReference type="SUPFAM" id="SSF46565">
    <property type="entry name" value="Chaperone J-domain"/>
    <property type="match status" value="1"/>
</dbReference>
<evidence type="ECO:0000259" key="3">
    <source>
        <dbReference type="PROSITE" id="PS50076"/>
    </source>
</evidence>
<name>A0A2G8L6L4_STIJA</name>
<dbReference type="Pfam" id="PF00226">
    <property type="entry name" value="DnaJ"/>
    <property type="match status" value="1"/>
</dbReference>
<protein>
    <submittedName>
        <fullName evidence="4">Putative dnaJ-like subfamily C member 16-like</fullName>
    </submittedName>
</protein>
<dbReference type="PRINTS" id="PR00625">
    <property type="entry name" value="JDOMAIN"/>
</dbReference>
<dbReference type="SUPFAM" id="SSF52833">
    <property type="entry name" value="Thioredoxin-like"/>
    <property type="match status" value="1"/>
</dbReference>
<feature type="region of interest" description="Disordered" evidence="1">
    <location>
        <begin position="561"/>
        <end position="603"/>
    </location>
</feature>
<dbReference type="CDD" id="cd06257">
    <property type="entry name" value="DnaJ"/>
    <property type="match status" value="1"/>
</dbReference>
<evidence type="ECO:0000256" key="1">
    <source>
        <dbReference type="SAM" id="MobiDB-lite"/>
    </source>
</evidence>
<organism evidence="4 5">
    <name type="scientific">Stichopus japonicus</name>
    <name type="common">Sea cucumber</name>
    <dbReference type="NCBI Taxonomy" id="307972"/>
    <lineage>
        <taxon>Eukaryota</taxon>
        <taxon>Metazoa</taxon>
        <taxon>Echinodermata</taxon>
        <taxon>Eleutherozoa</taxon>
        <taxon>Echinozoa</taxon>
        <taxon>Holothuroidea</taxon>
        <taxon>Aspidochirotacea</taxon>
        <taxon>Aspidochirotida</taxon>
        <taxon>Stichopodidae</taxon>
        <taxon>Apostichopus</taxon>
    </lineage>
</organism>
<dbReference type="SMART" id="SM00271">
    <property type="entry name" value="DnaJ"/>
    <property type="match status" value="1"/>
</dbReference>
<feature type="transmembrane region" description="Helical" evidence="2">
    <location>
        <begin position="12"/>
        <end position="33"/>
    </location>
</feature>
<dbReference type="PANTHER" id="PTHR44303">
    <property type="entry name" value="DNAJ HOMOLOG SUBFAMILY C MEMBER 16"/>
    <property type="match status" value="1"/>
</dbReference>
<dbReference type="InterPro" id="IPR001623">
    <property type="entry name" value="DnaJ_domain"/>
</dbReference>
<dbReference type="PROSITE" id="PS00636">
    <property type="entry name" value="DNAJ_1"/>
    <property type="match status" value="1"/>
</dbReference>
<evidence type="ECO:0000313" key="4">
    <source>
        <dbReference type="EMBL" id="PIK55894.1"/>
    </source>
</evidence>
<dbReference type="Gene3D" id="1.10.287.110">
    <property type="entry name" value="DnaJ domain"/>
    <property type="match status" value="1"/>
</dbReference>
<gene>
    <name evidence="4" type="ORF">BSL78_07228</name>
</gene>
<dbReference type="InterPro" id="IPR036869">
    <property type="entry name" value="J_dom_sf"/>
</dbReference>
<feature type="domain" description="J" evidence="3">
    <location>
        <begin position="30"/>
        <end position="94"/>
    </location>
</feature>
<dbReference type="EMBL" id="MRZV01000197">
    <property type="protein sequence ID" value="PIK55894.1"/>
    <property type="molecule type" value="Genomic_DNA"/>
</dbReference>
<evidence type="ECO:0000313" key="5">
    <source>
        <dbReference type="Proteomes" id="UP000230750"/>
    </source>
</evidence>
<dbReference type="AlphaFoldDB" id="A0A2G8L6L4"/>
<feature type="compositionally biased region" description="Basic and acidic residues" evidence="1">
    <location>
        <begin position="561"/>
        <end position="588"/>
    </location>
</feature>
<dbReference type="InterPro" id="IPR052448">
    <property type="entry name" value="DnaJ_C16_autophagy_reg"/>
</dbReference>
<dbReference type="Gene3D" id="3.40.30.10">
    <property type="entry name" value="Glutaredoxin"/>
    <property type="match status" value="2"/>
</dbReference>
<evidence type="ECO:0000256" key="2">
    <source>
        <dbReference type="SAM" id="Phobius"/>
    </source>
</evidence>
<keyword evidence="2" id="KW-0472">Membrane</keyword>
<dbReference type="STRING" id="307972.A0A2G8L6L4"/>
<keyword evidence="2" id="KW-0812">Transmembrane</keyword>
<dbReference type="InterPro" id="IPR018253">
    <property type="entry name" value="DnaJ_domain_CS"/>
</dbReference>
<feature type="transmembrane region" description="Helical" evidence="2">
    <location>
        <begin position="532"/>
        <end position="555"/>
    </location>
</feature>
<dbReference type="PANTHER" id="PTHR44303:SF2">
    <property type="entry name" value="DNAJ HOMOLOG SUBFAMILY C MEMBER 16"/>
    <property type="match status" value="1"/>
</dbReference>
<dbReference type="PROSITE" id="PS50076">
    <property type="entry name" value="DNAJ_2"/>
    <property type="match status" value="1"/>
</dbReference>
<comment type="caution">
    <text evidence="4">The sequence shown here is derived from an EMBL/GenBank/DDBJ whole genome shotgun (WGS) entry which is preliminary data.</text>
</comment>
<keyword evidence="2" id="KW-1133">Transmembrane helix</keyword>
<sequence>MGKISTIIKTSLTVYLVVFFDFAVVCGSIDPYATLGVPRSASTKEIKKSYKQLAREWHPDKNSDPGAGDRFMEIQNSYEILSDKSKRSQYDQYGYVDENESQRGDNMFRGFQFPGGGSYSFKFSSGGGQRSKPSRVTLGKLQSQILPESYSKPFLLLLTGDWCFSCMGVESLWDQIKTDLESAGLGSGKVNADYDYNVLRYLGVYRKPSVVVVIQETVYKYEGNEISIEHLKKFVADLLPSSLITRVNDNNAASFLGQFTATNKPSVLLFTRRSTPSGLYKLLAFKFHNKMNFGFVQTTDSQSISTISEFDVQWKQRELLIFKENVESPAEELEISNVKADKLNDFLTSNQHLHAPRLTSQPLYEELCPETPYSHSKSYCVVLCLKQNQVMSQTHESFIHVAMTSGQLSDQFKVKFAFIVEEKQAAFIRNLKQPEPSAGTLSVFVLWRIDDRRAYTQWFPGGWQRDQPDTDKTNLANYLASIKWSKAKELPELNDEFAPNIISRLFHYLVQMLKSGFRSVWDLFAYGSFNELSLILTVGLIYLLCLLLVFFGLIVPPKKREEDERRNSEEREDYREGSRQQSEGEVRQRRPAGSSNSSGYKQRDERKLNIQWLSSRTYDHLIRNPQRSQILLVLLVTDETKSTLFRSFLREVCDDFPQCKVLLFSYLNLNSQLRWCEELLAKECSKGQMVGTVLAIRPSKKYFSLFTPKDRDREEDNDSLFQLSEEEKLETALDGLSMWLGQLLDGGLTKHSVEKWPEMD</sequence>
<dbReference type="Proteomes" id="UP000230750">
    <property type="component" value="Unassembled WGS sequence"/>
</dbReference>
<reference evidence="4 5" key="1">
    <citation type="journal article" date="2017" name="PLoS Biol.">
        <title>The sea cucumber genome provides insights into morphological evolution and visceral regeneration.</title>
        <authorList>
            <person name="Zhang X."/>
            <person name="Sun L."/>
            <person name="Yuan J."/>
            <person name="Sun Y."/>
            <person name="Gao Y."/>
            <person name="Zhang L."/>
            <person name="Li S."/>
            <person name="Dai H."/>
            <person name="Hamel J.F."/>
            <person name="Liu C."/>
            <person name="Yu Y."/>
            <person name="Liu S."/>
            <person name="Lin W."/>
            <person name="Guo K."/>
            <person name="Jin S."/>
            <person name="Xu P."/>
            <person name="Storey K.B."/>
            <person name="Huan P."/>
            <person name="Zhang T."/>
            <person name="Zhou Y."/>
            <person name="Zhang J."/>
            <person name="Lin C."/>
            <person name="Li X."/>
            <person name="Xing L."/>
            <person name="Huo D."/>
            <person name="Sun M."/>
            <person name="Wang L."/>
            <person name="Mercier A."/>
            <person name="Li F."/>
            <person name="Yang H."/>
            <person name="Xiang J."/>
        </authorList>
    </citation>
    <scope>NUCLEOTIDE SEQUENCE [LARGE SCALE GENOMIC DNA]</scope>
    <source>
        <strain evidence="4">Shaxun</strain>
        <tissue evidence="4">Muscle</tissue>
    </source>
</reference>
<accession>A0A2G8L6L4</accession>
<proteinExistence type="predicted"/>
<keyword evidence="5" id="KW-1185">Reference proteome</keyword>
<dbReference type="OrthoDB" id="10250354at2759"/>
<dbReference type="InterPro" id="IPR036249">
    <property type="entry name" value="Thioredoxin-like_sf"/>
</dbReference>